<dbReference type="EMBL" id="GBXM01047362">
    <property type="protein sequence ID" value="JAH61215.1"/>
    <property type="molecule type" value="Transcribed_RNA"/>
</dbReference>
<sequence length="11" mass="1202">MVSLGWSPVQV</sequence>
<reference evidence="1" key="2">
    <citation type="journal article" date="2015" name="Fish Shellfish Immunol.">
        <title>Early steps in the European eel (Anguilla anguilla)-Vibrio vulnificus interaction in the gills: Role of the RtxA13 toxin.</title>
        <authorList>
            <person name="Callol A."/>
            <person name="Pajuelo D."/>
            <person name="Ebbesson L."/>
            <person name="Teles M."/>
            <person name="MacKenzie S."/>
            <person name="Amaro C."/>
        </authorList>
    </citation>
    <scope>NUCLEOTIDE SEQUENCE</scope>
</reference>
<protein>
    <submittedName>
        <fullName evidence="1">Uncharacterized protein</fullName>
    </submittedName>
</protein>
<evidence type="ECO:0000313" key="1">
    <source>
        <dbReference type="EMBL" id="JAH61215.1"/>
    </source>
</evidence>
<accession>A0A0E9U7Q9</accession>
<organism evidence="1">
    <name type="scientific">Anguilla anguilla</name>
    <name type="common">European freshwater eel</name>
    <name type="synonym">Muraena anguilla</name>
    <dbReference type="NCBI Taxonomy" id="7936"/>
    <lineage>
        <taxon>Eukaryota</taxon>
        <taxon>Metazoa</taxon>
        <taxon>Chordata</taxon>
        <taxon>Craniata</taxon>
        <taxon>Vertebrata</taxon>
        <taxon>Euteleostomi</taxon>
        <taxon>Actinopterygii</taxon>
        <taxon>Neopterygii</taxon>
        <taxon>Teleostei</taxon>
        <taxon>Anguilliformes</taxon>
        <taxon>Anguillidae</taxon>
        <taxon>Anguilla</taxon>
    </lineage>
</organism>
<proteinExistence type="predicted"/>
<name>A0A0E9U7Q9_ANGAN</name>
<reference evidence="1" key="1">
    <citation type="submission" date="2014-11" db="EMBL/GenBank/DDBJ databases">
        <authorList>
            <person name="Amaro Gonzalez C."/>
        </authorList>
    </citation>
    <scope>NUCLEOTIDE SEQUENCE</scope>
</reference>